<dbReference type="GO" id="GO:0008270">
    <property type="term" value="F:zinc ion binding"/>
    <property type="evidence" value="ECO:0007669"/>
    <property type="project" value="UniProtKB-KW"/>
</dbReference>
<proteinExistence type="predicted"/>
<keyword evidence="2" id="KW-0863">Zinc-finger</keyword>
<dbReference type="Pfam" id="PF01258">
    <property type="entry name" value="zf-dskA_traR"/>
    <property type="match status" value="1"/>
</dbReference>
<reference evidence="7" key="1">
    <citation type="submission" date="2016-10" db="EMBL/GenBank/DDBJ databases">
        <authorList>
            <person name="Varghese N."/>
            <person name="Submissions S."/>
        </authorList>
    </citation>
    <scope>NUCLEOTIDE SEQUENCE [LARGE SCALE GENOMIC DNA]</scope>
    <source>
        <strain evidence="7">DSM 45722</strain>
    </source>
</reference>
<dbReference type="RefSeq" id="WP_092806769.1">
    <property type="nucleotide sequence ID" value="NZ_FMUH01000006.1"/>
</dbReference>
<evidence type="ECO:0000256" key="4">
    <source>
        <dbReference type="PROSITE-ProRule" id="PRU00510"/>
    </source>
</evidence>
<dbReference type="OrthoDB" id="1121111at2"/>
<organism evidence="6 7">
    <name type="scientific">Klenkia marina</name>
    <dbReference type="NCBI Taxonomy" id="1960309"/>
    <lineage>
        <taxon>Bacteria</taxon>
        <taxon>Bacillati</taxon>
        <taxon>Actinomycetota</taxon>
        <taxon>Actinomycetes</taxon>
        <taxon>Geodermatophilales</taxon>
        <taxon>Geodermatophilaceae</taxon>
        <taxon>Klenkia</taxon>
    </lineage>
</organism>
<keyword evidence="3" id="KW-0862">Zinc</keyword>
<evidence type="ECO:0000256" key="3">
    <source>
        <dbReference type="ARBA" id="ARBA00022833"/>
    </source>
</evidence>
<dbReference type="Gene3D" id="1.20.120.910">
    <property type="entry name" value="DksA, coiled-coil domain"/>
    <property type="match status" value="1"/>
</dbReference>
<evidence type="ECO:0000313" key="6">
    <source>
        <dbReference type="EMBL" id="SCX56944.1"/>
    </source>
</evidence>
<dbReference type="STRING" id="1960309.SAMN03159343_3542"/>
<dbReference type="PANTHER" id="PTHR33823">
    <property type="entry name" value="RNA POLYMERASE-BINDING TRANSCRIPTION FACTOR DKSA-RELATED"/>
    <property type="match status" value="1"/>
</dbReference>
<keyword evidence="1" id="KW-0479">Metal-binding</keyword>
<evidence type="ECO:0000313" key="7">
    <source>
        <dbReference type="Proteomes" id="UP000198981"/>
    </source>
</evidence>
<protein>
    <submittedName>
        <fullName evidence="6">Transcriptional regulator, TraR/DksA family</fullName>
    </submittedName>
</protein>
<dbReference type="PROSITE" id="PS51128">
    <property type="entry name" value="ZF_DKSA_2"/>
    <property type="match status" value="1"/>
</dbReference>
<dbReference type="SUPFAM" id="SSF57716">
    <property type="entry name" value="Glucocorticoid receptor-like (DNA-binding domain)"/>
    <property type="match status" value="1"/>
</dbReference>
<dbReference type="AlphaFoldDB" id="A0A1G4YU09"/>
<gene>
    <name evidence="6" type="ORF">SAMN03159343_3542</name>
</gene>
<evidence type="ECO:0000256" key="2">
    <source>
        <dbReference type="ARBA" id="ARBA00022771"/>
    </source>
</evidence>
<evidence type="ECO:0000256" key="1">
    <source>
        <dbReference type="ARBA" id="ARBA00022723"/>
    </source>
</evidence>
<accession>A0A1G4YU09</accession>
<dbReference type="Proteomes" id="UP000198981">
    <property type="component" value="Unassembled WGS sequence"/>
</dbReference>
<feature type="zinc finger region" description="dksA C4-type" evidence="4">
    <location>
        <begin position="85"/>
        <end position="109"/>
    </location>
</feature>
<dbReference type="EMBL" id="FMUH01000006">
    <property type="protein sequence ID" value="SCX56944.1"/>
    <property type="molecule type" value="Genomic_DNA"/>
</dbReference>
<evidence type="ECO:0000259" key="5">
    <source>
        <dbReference type="Pfam" id="PF01258"/>
    </source>
</evidence>
<dbReference type="InterPro" id="IPR000962">
    <property type="entry name" value="Znf_DskA_TraR"/>
</dbReference>
<sequence>MTAPEELLCRARAETREQIAALTADYASVVEASRGSNADDEHDPEGQTIGFERAQLASVLDQARTRLAELDAAVSRVADGSYGRCEVCGAPIGEARLQARPAARTCIAHA</sequence>
<name>A0A1G4YU09_9ACTN</name>
<keyword evidence="7" id="KW-1185">Reference proteome</keyword>
<feature type="domain" description="Zinc finger DksA/TraR C4-type" evidence="5">
    <location>
        <begin position="80"/>
        <end position="108"/>
    </location>
</feature>